<reference evidence="1" key="1">
    <citation type="submission" date="2014-09" db="EMBL/GenBank/DDBJ databases">
        <authorList>
            <person name="Aslett A.Martin."/>
        </authorList>
    </citation>
    <scope>NUCLEOTIDE SEQUENCE</scope>
    <source>
        <strain evidence="1">ED321 Heterogonic</strain>
    </source>
</reference>
<reference evidence="3" key="3">
    <citation type="submission" date="2020-12" db="UniProtKB">
        <authorList>
            <consortium name="WormBaseParasite"/>
        </authorList>
    </citation>
    <scope>IDENTIFICATION</scope>
</reference>
<dbReference type="WormBase" id="SRAE_X000218400">
    <property type="protein sequence ID" value="SRP10902"/>
    <property type="gene ID" value="WBGene00267762"/>
</dbReference>
<organism evidence="1">
    <name type="scientific">Strongyloides ratti</name>
    <name type="common">Parasitic roundworm</name>
    <dbReference type="NCBI Taxonomy" id="34506"/>
    <lineage>
        <taxon>Eukaryota</taxon>
        <taxon>Metazoa</taxon>
        <taxon>Ecdysozoa</taxon>
        <taxon>Nematoda</taxon>
        <taxon>Chromadorea</taxon>
        <taxon>Rhabditida</taxon>
        <taxon>Tylenchina</taxon>
        <taxon>Panagrolaimomorpha</taxon>
        <taxon>Strongyloidoidea</taxon>
        <taxon>Strongyloididae</taxon>
        <taxon>Strongyloides</taxon>
    </lineage>
</organism>
<dbReference type="CTD" id="36385256"/>
<dbReference type="RefSeq" id="XP_024499655.1">
    <property type="nucleotide sequence ID" value="XM_024644895.1"/>
</dbReference>
<evidence type="ECO:0000313" key="1">
    <source>
        <dbReference type="EMBL" id="CEF60446.1"/>
    </source>
</evidence>
<protein>
    <submittedName>
        <fullName evidence="1 3">Uncharacterized protein</fullName>
    </submittedName>
</protein>
<dbReference type="GeneID" id="36385256"/>
<reference evidence="2" key="2">
    <citation type="submission" date="2014-09" db="EMBL/GenBank/DDBJ databases">
        <authorList>
            <person name="Martin A.A."/>
        </authorList>
    </citation>
    <scope>NUCLEOTIDE SEQUENCE</scope>
    <source>
        <strain evidence="2">ED321</strain>
    </source>
</reference>
<accession>A0A090KSR2</accession>
<dbReference type="WBParaSite" id="SRAE_X000218400.1">
    <property type="protein sequence ID" value="SRAE_X000218400.1"/>
    <property type="gene ID" value="WBGene00267762"/>
</dbReference>
<evidence type="ECO:0000313" key="4">
    <source>
        <dbReference type="WormBase" id="SRAE_X000218400"/>
    </source>
</evidence>
<evidence type="ECO:0000313" key="2">
    <source>
        <dbReference type="Proteomes" id="UP000035682"/>
    </source>
</evidence>
<dbReference type="Proteomes" id="UP000035682">
    <property type="component" value="Unplaced"/>
</dbReference>
<evidence type="ECO:0000313" key="3">
    <source>
        <dbReference type="WBParaSite" id="SRAE_X000218400.1"/>
    </source>
</evidence>
<name>A0A090KSR2_STRRB</name>
<proteinExistence type="predicted"/>
<dbReference type="EMBL" id="LN609398">
    <property type="protein sequence ID" value="CEF60446.1"/>
    <property type="molecule type" value="Genomic_DNA"/>
</dbReference>
<gene>
    <name evidence="1 3 4" type="ORF">SRAE_X000218400</name>
</gene>
<dbReference type="AlphaFoldDB" id="A0A090KSR2"/>
<dbReference type="OrthoDB" id="8015698at2759"/>
<keyword evidence="2" id="KW-1185">Reference proteome</keyword>
<sequence length="211" mass="24964">MGVYENNINACNEINAKQLLMKLDEKIDKIFNSKLNVKNIIKAITECVIPTYTYIFSHEFSDEDRSQLARNVDIRIRSYMNTKDMKLSSISNARCYLPRKQLGLGLRSTEVEMDKDTIKNFIHIIFSPYLKFAITHDANHRNKWRIKAMITANKYGINLQTNSENIKIIINNKEYNSFNLKEVKYKIKELVNEFSDKSWEAHYKKRKHFLK</sequence>